<evidence type="ECO:0000313" key="1">
    <source>
        <dbReference type="EMBL" id="KAF2309443.1"/>
    </source>
</evidence>
<protein>
    <submittedName>
        <fullName evidence="1">Uncharacterized protein</fullName>
    </submittedName>
</protein>
<comment type="caution">
    <text evidence="1">The sequence shown here is derived from an EMBL/GenBank/DDBJ whole genome shotgun (WGS) entry which is preliminary data.</text>
</comment>
<gene>
    <name evidence="1" type="ORF">GH714_002552</name>
</gene>
<keyword evidence="2" id="KW-1185">Reference proteome</keyword>
<reference evidence="1 2" key="1">
    <citation type="journal article" date="2020" name="Mol. Plant">
        <title>The Chromosome-Based Rubber Tree Genome Provides New Insights into Spurge Genome Evolution and Rubber Biosynthesis.</title>
        <authorList>
            <person name="Liu J."/>
            <person name="Shi C."/>
            <person name="Shi C.C."/>
            <person name="Li W."/>
            <person name="Zhang Q.J."/>
            <person name="Zhang Y."/>
            <person name="Li K."/>
            <person name="Lu H.F."/>
            <person name="Shi C."/>
            <person name="Zhu S.T."/>
            <person name="Xiao Z.Y."/>
            <person name="Nan H."/>
            <person name="Yue Y."/>
            <person name="Zhu X.G."/>
            <person name="Wu Y."/>
            <person name="Hong X.N."/>
            <person name="Fan G.Y."/>
            <person name="Tong Y."/>
            <person name="Zhang D."/>
            <person name="Mao C.L."/>
            <person name="Liu Y.L."/>
            <person name="Hao S.J."/>
            <person name="Liu W.Q."/>
            <person name="Lv M.Q."/>
            <person name="Zhang H.B."/>
            <person name="Liu Y."/>
            <person name="Hu-Tang G.R."/>
            <person name="Wang J.P."/>
            <person name="Wang J.H."/>
            <person name="Sun Y.H."/>
            <person name="Ni S.B."/>
            <person name="Chen W.B."/>
            <person name="Zhang X.C."/>
            <person name="Jiao Y.N."/>
            <person name="Eichler E.E."/>
            <person name="Li G.H."/>
            <person name="Liu X."/>
            <person name="Gao L.Z."/>
        </authorList>
    </citation>
    <scope>NUCLEOTIDE SEQUENCE [LARGE SCALE GENOMIC DNA]</scope>
    <source>
        <strain evidence="2">cv. GT1</strain>
        <tissue evidence="1">Leaf</tissue>
    </source>
</reference>
<dbReference type="PANTHER" id="PTHR33257:SF6">
    <property type="entry name" value="OXYSTEROL-BINDING 4B-LIKE PROTEIN"/>
    <property type="match status" value="1"/>
</dbReference>
<dbReference type="EMBL" id="JAAGAX010000006">
    <property type="protein sequence ID" value="KAF2309443.1"/>
    <property type="molecule type" value="Genomic_DNA"/>
</dbReference>
<dbReference type="Proteomes" id="UP000467840">
    <property type="component" value="Chromosome 14"/>
</dbReference>
<dbReference type="PANTHER" id="PTHR33257">
    <property type="entry name" value="OS05G0165500 PROTEIN"/>
    <property type="match status" value="1"/>
</dbReference>
<dbReference type="AlphaFoldDB" id="A0A6A6MAK3"/>
<name>A0A6A6MAK3_HEVBR</name>
<sequence>MDYEHGCVAEKRGVVSVLHGDEFFFNRVISRNPSVGCSSRVFYYRSGAEGVPFQWEMQPGTPKDPPKEEIIPPLSPPPAVLSLGLPKPCIGIDQEPSKFSLRSRLKFWKHIKKTKRGSRLGSRSENAAGVSDTFERFEFCRTDDEFLTACGRNTWPWHAQAIGCWWELDWVKGDRLRVSDMVVIGEVMGLPEIGMFGVHLEEGCGALFFDKVLAKMVEVSSGMLVRKGRFTGWVPTRVGVRDGLMELEEMDLCIGFRLGP</sequence>
<organism evidence="1 2">
    <name type="scientific">Hevea brasiliensis</name>
    <name type="common">Para rubber tree</name>
    <name type="synonym">Siphonia brasiliensis</name>
    <dbReference type="NCBI Taxonomy" id="3981"/>
    <lineage>
        <taxon>Eukaryota</taxon>
        <taxon>Viridiplantae</taxon>
        <taxon>Streptophyta</taxon>
        <taxon>Embryophyta</taxon>
        <taxon>Tracheophyta</taxon>
        <taxon>Spermatophyta</taxon>
        <taxon>Magnoliopsida</taxon>
        <taxon>eudicotyledons</taxon>
        <taxon>Gunneridae</taxon>
        <taxon>Pentapetalae</taxon>
        <taxon>rosids</taxon>
        <taxon>fabids</taxon>
        <taxon>Malpighiales</taxon>
        <taxon>Euphorbiaceae</taxon>
        <taxon>Crotonoideae</taxon>
        <taxon>Micrandreae</taxon>
        <taxon>Hevea</taxon>
    </lineage>
</organism>
<proteinExistence type="predicted"/>
<evidence type="ECO:0000313" key="2">
    <source>
        <dbReference type="Proteomes" id="UP000467840"/>
    </source>
</evidence>
<accession>A0A6A6MAK3</accession>